<dbReference type="GO" id="GO:0003677">
    <property type="term" value="F:DNA binding"/>
    <property type="evidence" value="ECO:0007669"/>
    <property type="project" value="UniProtKB-KW"/>
</dbReference>
<evidence type="ECO:0000256" key="5">
    <source>
        <dbReference type="RuleBase" id="RU362124"/>
    </source>
</evidence>
<dbReference type="AlphaFoldDB" id="A0A918RLU9"/>
<reference evidence="9" key="2">
    <citation type="submission" date="2020-09" db="EMBL/GenBank/DDBJ databases">
        <authorList>
            <person name="Sun Q."/>
            <person name="Kim S."/>
        </authorList>
    </citation>
    <scope>NUCLEOTIDE SEQUENCE</scope>
    <source>
        <strain evidence="9">KCTC 12711</strain>
    </source>
</reference>
<dbReference type="SUPFAM" id="SSF88659">
    <property type="entry name" value="Sigma3 and sigma4 domains of RNA polymerase sigma factors"/>
    <property type="match status" value="2"/>
</dbReference>
<dbReference type="Pfam" id="PF00140">
    <property type="entry name" value="Sigma70_r1_2"/>
    <property type="match status" value="1"/>
</dbReference>
<dbReference type="EMBL" id="BMXA01000001">
    <property type="protein sequence ID" value="GHA00154.1"/>
    <property type="molecule type" value="Genomic_DNA"/>
</dbReference>
<dbReference type="Gene3D" id="1.10.601.10">
    <property type="entry name" value="RNA Polymerase Primary Sigma Factor"/>
    <property type="match status" value="1"/>
</dbReference>
<dbReference type="InterPro" id="IPR007624">
    <property type="entry name" value="RNA_pol_sigma70_r3"/>
</dbReference>
<accession>A0A918RLU9</accession>
<feature type="domain" description="RNA polymerase sigma-70" evidence="7">
    <location>
        <begin position="102"/>
        <end position="115"/>
    </location>
</feature>
<evidence type="ECO:0000313" key="9">
    <source>
        <dbReference type="EMBL" id="GHA00154.1"/>
    </source>
</evidence>
<dbReference type="InterPro" id="IPR014284">
    <property type="entry name" value="RNA_pol_sigma-70_dom"/>
</dbReference>
<dbReference type="Proteomes" id="UP000614811">
    <property type="component" value="Unassembled WGS sequence"/>
</dbReference>
<dbReference type="CDD" id="cd06171">
    <property type="entry name" value="Sigma70_r4"/>
    <property type="match status" value="1"/>
</dbReference>
<protein>
    <recommendedName>
        <fullName evidence="5">RNA polymerase sigma factor</fullName>
    </recommendedName>
</protein>
<comment type="function">
    <text evidence="5">Sigma factors are initiation factors that promote the attachment of RNA polymerase to specific initiation sites and are then released.</text>
</comment>
<dbReference type="PANTHER" id="PTHR30603:SF67">
    <property type="entry name" value="RNA POLYMERASE SIGMA FACTOR RPOS"/>
    <property type="match status" value="1"/>
</dbReference>
<evidence type="ECO:0000256" key="2">
    <source>
        <dbReference type="ARBA" id="ARBA00023082"/>
    </source>
</evidence>
<dbReference type="InterPro" id="IPR000943">
    <property type="entry name" value="RNA_pol_sigma70"/>
</dbReference>
<dbReference type="GO" id="GO:0016987">
    <property type="term" value="F:sigma factor activity"/>
    <property type="evidence" value="ECO:0007669"/>
    <property type="project" value="UniProtKB-KW"/>
</dbReference>
<dbReference type="InterPro" id="IPR009042">
    <property type="entry name" value="RNA_pol_sigma70_r1_2"/>
</dbReference>
<evidence type="ECO:0000259" key="7">
    <source>
        <dbReference type="PROSITE" id="PS00715"/>
    </source>
</evidence>
<keyword evidence="2 5" id="KW-0731">Sigma factor</keyword>
<keyword evidence="4 5" id="KW-0804">Transcription</keyword>
<name>A0A918RLU9_9GAMM</name>
<dbReference type="InterPro" id="IPR013325">
    <property type="entry name" value="RNA_pol_sigma_r2"/>
</dbReference>
<keyword evidence="1 5" id="KW-0805">Transcription regulation</keyword>
<evidence type="ECO:0000259" key="8">
    <source>
        <dbReference type="PROSITE" id="PS00716"/>
    </source>
</evidence>
<reference evidence="9" key="1">
    <citation type="journal article" date="2014" name="Int. J. Syst. Evol. Microbiol.">
        <title>Complete genome sequence of Corynebacterium casei LMG S-19264T (=DSM 44701T), isolated from a smear-ripened cheese.</title>
        <authorList>
            <consortium name="US DOE Joint Genome Institute (JGI-PGF)"/>
            <person name="Walter F."/>
            <person name="Albersmeier A."/>
            <person name="Kalinowski J."/>
            <person name="Ruckert C."/>
        </authorList>
    </citation>
    <scope>NUCLEOTIDE SEQUENCE</scope>
    <source>
        <strain evidence="9">KCTC 12711</strain>
    </source>
</reference>
<comment type="caution">
    <text evidence="9">The sequence shown here is derived from an EMBL/GenBank/DDBJ whole genome shotgun (WGS) entry which is preliminary data.</text>
</comment>
<feature type="domain" description="RNA polymerase sigma-70" evidence="8">
    <location>
        <begin position="278"/>
        <end position="304"/>
    </location>
</feature>
<evidence type="ECO:0000256" key="6">
    <source>
        <dbReference type="SAM" id="MobiDB-lite"/>
    </source>
</evidence>
<feature type="compositionally biased region" description="Low complexity" evidence="6">
    <location>
        <begin position="17"/>
        <end position="31"/>
    </location>
</feature>
<keyword evidence="10" id="KW-1185">Reference proteome</keyword>
<dbReference type="Pfam" id="PF04545">
    <property type="entry name" value="Sigma70_r4"/>
    <property type="match status" value="1"/>
</dbReference>
<sequence>MGGIDTLNTKQNLPKGSHTTSSSSAKAVTSPVVREPINHDAEFLYMREIEFVPLLSAAEEVELGRRVQQGDQAARQRMIESNLRLVVKIARKYYAPTLALLDLIEEGNIGLMHAVEKYDPEKGFRFSTYASWWIRHEIERSIMNQSRTVRLPVHVVRELNKYKRASYELVQTLQHEPNLQEIADCIHHSVEDLSRLMNLNRRSASMDEPLGSDGTSTYTMLDAIENTNAENPMAVVQKHEIDEHIDQWLDYLGERPREIIERRYGLRQHGLSRGESQTLEQVAKAVGLTRERVRQIQIQALEKLQSILVNNGYTWDDVSDFKK</sequence>
<dbReference type="Pfam" id="PF04542">
    <property type="entry name" value="Sigma70_r2"/>
    <property type="match status" value="1"/>
</dbReference>
<dbReference type="PROSITE" id="PS00716">
    <property type="entry name" value="SIGMA70_2"/>
    <property type="match status" value="1"/>
</dbReference>
<dbReference type="GO" id="GO:0006352">
    <property type="term" value="P:DNA-templated transcription initiation"/>
    <property type="evidence" value="ECO:0007669"/>
    <property type="project" value="InterPro"/>
</dbReference>
<dbReference type="InterPro" id="IPR036388">
    <property type="entry name" value="WH-like_DNA-bd_sf"/>
</dbReference>
<dbReference type="InterPro" id="IPR007630">
    <property type="entry name" value="RNA_pol_sigma70_r4"/>
</dbReference>
<dbReference type="NCBIfam" id="TIGR02937">
    <property type="entry name" value="sigma70-ECF"/>
    <property type="match status" value="1"/>
</dbReference>
<evidence type="ECO:0000256" key="3">
    <source>
        <dbReference type="ARBA" id="ARBA00023125"/>
    </source>
</evidence>
<gene>
    <name evidence="9" type="primary">rpoS</name>
    <name evidence="9" type="ORF">GCM10008090_06040</name>
</gene>
<dbReference type="PROSITE" id="PS00715">
    <property type="entry name" value="SIGMA70_1"/>
    <property type="match status" value="1"/>
</dbReference>
<evidence type="ECO:0000256" key="4">
    <source>
        <dbReference type="ARBA" id="ARBA00023163"/>
    </source>
</evidence>
<proteinExistence type="inferred from homology"/>
<organism evidence="9 10">
    <name type="scientific">Arenicella chitinivorans</name>
    <dbReference type="NCBI Taxonomy" id="1329800"/>
    <lineage>
        <taxon>Bacteria</taxon>
        <taxon>Pseudomonadati</taxon>
        <taxon>Pseudomonadota</taxon>
        <taxon>Gammaproteobacteria</taxon>
        <taxon>Arenicellales</taxon>
        <taxon>Arenicellaceae</taxon>
        <taxon>Arenicella</taxon>
    </lineage>
</organism>
<keyword evidence="3 5" id="KW-0238">DNA-binding</keyword>
<feature type="compositionally biased region" description="Polar residues" evidence="6">
    <location>
        <begin position="1"/>
        <end position="14"/>
    </location>
</feature>
<comment type="similarity">
    <text evidence="5">Belongs to the sigma-70 factor family.</text>
</comment>
<evidence type="ECO:0000313" key="10">
    <source>
        <dbReference type="Proteomes" id="UP000614811"/>
    </source>
</evidence>
<dbReference type="InterPro" id="IPR007627">
    <property type="entry name" value="RNA_pol_sigma70_r2"/>
</dbReference>
<dbReference type="FunFam" id="1.10.601.10:FF:000001">
    <property type="entry name" value="RNA polymerase sigma factor SigA"/>
    <property type="match status" value="1"/>
</dbReference>
<dbReference type="SUPFAM" id="SSF88946">
    <property type="entry name" value="Sigma2 domain of RNA polymerase sigma factors"/>
    <property type="match status" value="1"/>
</dbReference>
<dbReference type="InterPro" id="IPR013324">
    <property type="entry name" value="RNA_pol_sigma_r3/r4-like"/>
</dbReference>
<dbReference type="PRINTS" id="PR00046">
    <property type="entry name" value="SIGMA70FCT"/>
</dbReference>
<dbReference type="InterPro" id="IPR050239">
    <property type="entry name" value="Sigma-70_RNA_pol_init_factors"/>
</dbReference>
<dbReference type="Gene3D" id="1.10.10.10">
    <property type="entry name" value="Winged helix-like DNA-binding domain superfamily/Winged helix DNA-binding domain"/>
    <property type="match status" value="2"/>
</dbReference>
<feature type="region of interest" description="Disordered" evidence="6">
    <location>
        <begin position="1"/>
        <end position="31"/>
    </location>
</feature>
<evidence type="ECO:0000256" key="1">
    <source>
        <dbReference type="ARBA" id="ARBA00023015"/>
    </source>
</evidence>
<dbReference type="PANTHER" id="PTHR30603">
    <property type="entry name" value="RNA POLYMERASE SIGMA FACTOR RPO"/>
    <property type="match status" value="1"/>
</dbReference>
<dbReference type="Pfam" id="PF04539">
    <property type="entry name" value="Sigma70_r3"/>
    <property type="match status" value="1"/>
</dbReference>